<dbReference type="Proteomes" id="UP000094236">
    <property type="component" value="Unassembled WGS sequence"/>
</dbReference>
<dbReference type="GO" id="GO:0005762">
    <property type="term" value="C:mitochondrial large ribosomal subunit"/>
    <property type="evidence" value="ECO:0007669"/>
    <property type="project" value="TreeGrafter"/>
</dbReference>
<accession>A0A1E4TX39</accession>
<name>A0A1E4TX39_PACTA</name>
<proteinExistence type="inferred from homology"/>
<evidence type="ECO:0000256" key="3">
    <source>
        <dbReference type="ARBA" id="ARBA00022946"/>
    </source>
</evidence>
<dbReference type="PANTHER" id="PTHR15893:SF0">
    <property type="entry name" value="LARGE RIBOSOMAL SUBUNIT PROTEIN BL27M"/>
    <property type="match status" value="1"/>
</dbReference>
<dbReference type="PANTHER" id="PTHR15893">
    <property type="entry name" value="RIBOSOMAL PROTEIN L27"/>
    <property type="match status" value="1"/>
</dbReference>
<evidence type="ECO:0000256" key="6">
    <source>
        <dbReference type="ARBA" id="ARBA00023274"/>
    </source>
</evidence>
<dbReference type="STRING" id="669874.A0A1E4TX39"/>
<feature type="domain" description="Large ribosomal subunit protein bL27m C-terminal" evidence="10">
    <location>
        <begin position="148"/>
        <end position="386"/>
    </location>
</feature>
<protein>
    <recommendedName>
        <fullName evidence="7">Large ribosomal subunit protein bL27m</fullName>
    </recommendedName>
    <alternativeName>
        <fullName evidence="8">54S ribosomal protein L2, mitochondrial</fullName>
    </alternativeName>
</protein>
<dbReference type="GO" id="GO:0006412">
    <property type="term" value="P:translation"/>
    <property type="evidence" value="ECO:0007669"/>
    <property type="project" value="InterPro"/>
</dbReference>
<dbReference type="EMBL" id="KV454013">
    <property type="protein sequence ID" value="ODV96322.1"/>
    <property type="molecule type" value="Genomic_DNA"/>
</dbReference>
<dbReference type="OrthoDB" id="1867012at2759"/>
<keyword evidence="12" id="KW-1185">Reference proteome</keyword>
<evidence type="ECO:0000256" key="8">
    <source>
        <dbReference type="ARBA" id="ARBA00035465"/>
    </source>
</evidence>
<evidence type="ECO:0000313" key="11">
    <source>
        <dbReference type="EMBL" id="ODV96322.1"/>
    </source>
</evidence>
<organism evidence="11 12">
    <name type="scientific">Pachysolen tannophilus NRRL Y-2460</name>
    <dbReference type="NCBI Taxonomy" id="669874"/>
    <lineage>
        <taxon>Eukaryota</taxon>
        <taxon>Fungi</taxon>
        <taxon>Dikarya</taxon>
        <taxon>Ascomycota</taxon>
        <taxon>Saccharomycotina</taxon>
        <taxon>Pichiomycetes</taxon>
        <taxon>Pachysolenaceae</taxon>
        <taxon>Pachysolen</taxon>
    </lineage>
</organism>
<keyword evidence="6" id="KW-0687">Ribonucleoprotein</keyword>
<dbReference type="FunFam" id="2.40.50.100:FF:000042">
    <property type="entry name" value="50S ribosomal protein L27"/>
    <property type="match status" value="1"/>
</dbReference>
<dbReference type="Gene3D" id="2.40.50.100">
    <property type="match status" value="1"/>
</dbReference>
<evidence type="ECO:0000256" key="1">
    <source>
        <dbReference type="ARBA" id="ARBA00004173"/>
    </source>
</evidence>
<evidence type="ECO:0000256" key="4">
    <source>
        <dbReference type="ARBA" id="ARBA00022980"/>
    </source>
</evidence>
<reference evidence="12" key="1">
    <citation type="submission" date="2016-05" db="EMBL/GenBank/DDBJ databases">
        <title>Comparative genomics of biotechnologically important yeasts.</title>
        <authorList>
            <consortium name="DOE Joint Genome Institute"/>
            <person name="Riley R."/>
            <person name="Haridas S."/>
            <person name="Wolfe K.H."/>
            <person name="Lopes M.R."/>
            <person name="Hittinger C.T."/>
            <person name="Goker M."/>
            <person name="Salamov A."/>
            <person name="Wisecaver J."/>
            <person name="Long T.M."/>
            <person name="Aerts A.L."/>
            <person name="Barry K."/>
            <person name="Choi C."/>
            <person name="Clum A."/>
            <person name="Coughlan A.Y."/>
            <person name="Deshpande S."/>
            <person name="Douglass A.P."/>
            <person name="Hanson S.J."/>
            <person name="Klenk H.-P."/>
            <person name="Labutti K."/>
            <person name="Lapidus A."/>
            <person name="Lindquist E."/>
            <person name="Lipzen A."/>
            <person name="Meier-Kolthoff J.P."/>
            <person name="Ohm R.A."/>
            <person name="Otillar R.P."/>
            <person name="Pangilinan J."/>
            <person name="Peng Y."/>
            <person name="Rokas A."/>
            <person name="Rosa C.A."/>
            <person name="Scheuner C."/>
            <person name="Sibirny A.A."/>
            <person name="Slot J.C."/>
            <person name="Stielow J.B."/>
            <person name="Sun H."/>
            <person name="Kurtzman C.P."/>
            <person name="Blackwell M."/>
            <person name="Grigoriev I.V."/>
            <person name="Jeffries T.W."/>
        </authorList>
    </citation>
    <scope>NUCLEOTIDE SEQUENCE [LARGE SCALE GENOMIC DNA]</scope>
    <source>
        <strain evidence="12">NRRL Y-2460</strain>
    </source>
</reference>
<keyword evidence="5" id="KW-0496">Mitochondrion</keyword>
<evidence type="ECO:0000256" key="5">
    <source>
        <dbReference type="ARBA" id="ARBA00023128"/>
    </source>
</evidence>
<dbReference type="Pfam" id="PF01016">
    <property type="entry name" value="Ribosomal_L27"/>
    <property type="match status" value="1"/>
</dbReference>
<dbReference type="InterPro" id="IPR018261">
    <property type="entry name" value="Ribosomal_bL27_CS"/>
</dbReference>
<keyword evidence="4" id="KW-0689">Ribosomal protein</keyword>
<dbReference type="SUPFAM" id="SSF110324">
    <property type="entry name" value="Ribosomal L27 protein-like"/>
    <property type="match status" value="1"/>
</dbReference>
<sequence>MSFPAFLKEFAGSTKNRVGSVYSSIINQRNNNIIIQVRTATKKTSGSRTHMKDSAGRRLGSKKQDGQLVKPGQIIMRQRGTKFYPGENVGIGRDHTIFALEPGYVRYYLDPFHPKRKFIGIALNKDVRLPSPHWEPRMRRLGLSVLINPSKAKLEEDRKSRKEDLSLPEILAKKRERELKRDQKRQQFKLEIPKFINNSELNDDLLELAAERLVKIDGYLRGGKFLKDAQFYTTFNYNYDLKLSYKRGEISKEELTNLLNKYEFLSKLIDSKISFDAQFRLYPYLNSDEILLKQNEILNILKEKFSGIKIITKEARIEIEKLIHDSHVFDLSMQVRLRRMYLKPVASEEFAIAEKNTKKAVVIRRYNYETRKVEVITRTKEAFLPQVN</sequence>
<dbReference type="InterPro" id="IPR041244">
    <property type="entry name" value="Ribosomal_bL27m_C"/>
</dbReference>
<evidence type="ECO:0000256" key="9">
    <source>
        <dbReference type="SAM" id="MobiDB-lite"/>
    </source>
</evidence>
<comment type="subcellular location">
    <subcellularLocation>
        <location evidence="1">Mitochondrion</location>
    </subcellularLocation>
</comment>
<evidence type="ECO:0000313" key="12">
    <source>
        <dbReference type="Proteomes" id="UP000094236"/>
    </source>
</evidence>
<dbReference type="AlphaFoldDB" id="A0A1E4TX39"/>
<dbReference type="InterPro" id="IPR001684">
    <property type="entry name" value="Ribosomal_bL27"/>
</dbReference>
<dbReference type="NCBIfam" id="TIGR00062">
    <property type="entry name" value="L27"/>
    <property type="match status" value="1"/>
</dbReference>
<evidence type="ECO:0000256" key="7">
    <source>
        <dbReference type="ARBA" id="ARBA00035267"/>
    </source>
</evidence>
<dbReference type="PROSITE" id="PS00831">
    <property type="entry name" value="RIBOSOMAL_L27"/>
    <property type="match status" value="1"/>
</dbReference>
<comment type="similarity">
    <text evidence="2">Belongs to the bacterial ribosomal protein bL27 family.</text>
</comment>
<dbReference type="GO" id="GO:0003735">
    <property type="term" value="F:structural constituent of ribosome"/>
    <property type="evidence" value="ECO:0007669"/>
    <property type="project" value="InterPro"/>
</dbReference>
<evidence type="ECO:0000256" key="2">
    <source>
        <dbReference type="ARBA" id="ARBA00010797"/>
    </source>
</evidence>
<gene>
    <name evidence="11" type="ORF">PACTADRAFT_41350</name>
</gene>
<feature type="region of interest" description="Disordered" evidence="9">
    <location>
        <begin position="41"/>
        <end position="67"/>
    </location>
</feature>
<dbReference type="PRINTS" id="PR00063">
    <property type="entry name" value="RIBOSOMALL27"/>
</dbReference>
<dbReference type="Pfam" id="PF18471">
    <property type="entry name" value="Ribosomal_L27_C"/>
    <property type="match status" value="1"/>
</dbReference>
<evidence type="ECO:0000259" key="10">
    <source>
        <dbReference type="Pfam" id="PF18471"/>
    </source>
</evidence>
<keyword evidence="3" id="KW-0809">Transit peptide</keyword>